<evidence type="ECO:0000313" key="2">
    <source>
        <dbReference type="EMBL" id="PSB41241.1"/>
    </source>
</evidence>
<comment type="caution">
    <text evidence="2">The sequence shown here is derived from an EMBL/GenBank/DDBJ whole genome shotgun (WGS) entry which is preliminary data.</text>
</comment>
<name>A0A2T1F8B7_9CYAN</name>
<sequence>MLSGKALPQEDRQLNFAVFGDIHGRIALMYTLAILWQQESGMKLDGLLQVGDMGAFPDLSKLDEATKKHAQKDTDELGFQDFYAATPESKFYLEHPHAPMTYFVRGNHEDFEYLGNFTKPSSIDPWGKILFIPDERSVCVGEDDRSVKIGAFGGIASRQELAARGKSGREKYRKAQKISNSEPRFFSKNTIERISPNLQQLDILMTHAGPQSPDLPTGSIFLEQLIEYLQPRVHLFGHHHRVIYRENDATNSISVGLEHLEFDRYGK</sequence>
<dbReference type="EMBL" id="PVWO01000639">
    <property type="protein sequence ID" value="PSB41241.1"/>
    <property type="molecule type" value="Genomic_DNA"/>
</dbReference>
<evidence type="ECO:0000259" key="1">
    <source>
        <dbReference type="Pfam" id="PF00149"/>
    </source>
</evidence>
<dbReference type="RefSeq" id="WP_146138562.1">
    <property type="nucleotide sequence ID" value="NZ_PVWO01000639.1"/>
</dbReference>
<dbReference type="CDD" id="cd00838">
    <property type="entry name" value="MPP_superfamily"/>
    <property type="match status" value="1"/>
</dbReference>
<dbReference type="GO" id="GO:0016787">
    <property type="term" value="F:hydrolase activity"/>
    <property type="evidence" value="ECO:0007669"/>
    <property type="project" value="InterPro"/>
</dbReference>
<dbReference type="InterPro" id="IPR004843">
    <property type="entry name" value="Calcineurin-like_PHP"/>
</dbReference>
<gene>
    <name evidence="2" type="ORF">C7B77_27595</name>
</gene>
<dbReference type="AlphaFoldDB" id="A0A2T1F8B7"/>
<organism evidence="2 3">
    <name type="scientific">Chamaesiphon polymorphus CCALA 037</name>
    <dbReference type="NCBI Taxonomy" id="2107692"/>
    <lineage>
        <taxon>Bacteria</taxon>
        <taxon>Bacillati</taxon>
        <taxon>Cyanobacteriota</taxon>
        <taxon>Cyanophyceae</taxon>
        <taxon>Gomontiellales</taxon>
        <taxon>Chamaesiphonaceae</taxon>
        <taxon>Chamaesiphon</taxon>
    </lineage>
</organism>
<feature type="non-terminal residue" evidence="2">
    <location>
        <position position="267"/>
    </location>
</feature>
<protein>
    <recommendedName>
        <fullName evidence="1">Calcineurin-like phosphoesterase domain-containing protein</fullName>
    </recommendedName>
</protein>
<dbReference type="Pfam" id="PF00149">
    <property type="entry name" value="Metallophos"/>
    <property type="match status" value="1"/>
</dbReference>
<keyword evidence="3" id="KW-1185">Reference proteome</keyword>
<dbReference type="OrthoDB" id="3720547at2"/>
<dbReference type="SUPFAM" id="SSF56300">
    <property type="entry name" value="Metallo-dependent phosphatases"/>
    <property type="match status" value="1"/>
</dbReference>
<dbReference type="Gene3D" id="3.60.21.10">
    <property type="match status" value="1"/>
</dbReference>
<dbReference type="Proteomes" id="UP000238937">
    <property type="component" value="Unassembled WGS sequence"/>
</dbReference>
<reference evidence="2 3" key="1">
    <citation type="submission" date="2018-03" db="EMBL/GenBank/DDBJ databases">
        <title>The ancient ancestry and fast evolution of plastids.</title>
        <authorList>
            <person name="Moore K.R."/>
            <person name="Magnabosco C."/>
            <person name="Momper L."/>
            <person name="Gold D.A."/>
            <person name="Bosak T."/>
            <person name="Fournier G.P."/>
        </authorList>
    </citation>
    <scope>NUCLEOTIDE SEQUENCE [LARGE SCALE GENOMIC DNA]</scope>
    <source>
        <strain evidence="2 3">CCALA 037</strain>
    </source>
</reference>
<feature type="domain" description="Calcineurin-like phosphoesterase" evidence="1">
    <location>
        <begin position="15"/>
        <end position="241"/>
    </location>
</feature>
<dbReference type="InterPro" id="IPR029052">
    <property type="entry name" value="Metallo-depent_PP-like"/>
</dbReference>
<proteinExistence type="predicted"/>
<evidence type="ECO:0000313" key="3">
    <source>
        <dbReference type="Proteomes" id="UP000238937"/>
    </source>
</evidence>
<accession>A0A2T1F8B7</accession>